<dbReference type="Proteomes" id="UP001326715">
    <property type="component" value="Chromosome"/>
</dbReference>
<feature type="transmembrane region" description="Helical" evidence="4">
    <location>
        <begin position="133"/>
        <end position="152"/>
    </location>
</feature>
<dbReference type="InterPro" id="IPR020846">
    <property type="entry name" value="MFS_dom"/>
</dbReference>
<feature type="transmembrane region" description="Helical" evidence="4">
    <location>
        <begin position="337"/>
        <end position="357"/>
    </location>
</feature>
<keyword evidence="1 4" id="KW-0812">Transmembrane</keyword>
<dbReference type="PROSITE" id="PS50850">
    <property type="entry name" value="MFS"/>
    <property type="match status" value="1"/>
</dbReference>
<reference evidence="6 8" key="1">
    <citation type="submission" date="2016-11" db="EMBL/GenBank/DDBJ databases">
        <authorList>
            <person name="Jaros S."/>
            <person name="Januszkiewicz K."/>
            <person name="Wedrychowicz H."/>
        </authorList>
    </citation>
    <scope>NUCLEOTIDE SEQUENCE [LARGE SCALE GENOMIC DNA]</scope>
    <source>
        <strain evidence="6 8">DSM 784</strain>
    </source>
</reference>
<evidence type="ECO:0000313" key="8">
    <source>
        <dbReference type="Proteomes" id="UP000183788"/>
    </source>
</evidence>
<dbReference type="InterPro" id="IPR036259">
    <property type="entry name" value="MFS_trans_sf"/>
</dbReference>
<dbReference type="AlphaFoldDB" id="A0A1K1S9D9"/>
<organism evidence="6 8">
    <name type="scientific">Chitinophaga sancti</name>
    <dbReference type="NCBI Taxonomy" id="1004"/>
    <lineage>
        <taxon>Bacteria</taxon>
        <taxon>Pseudomonadati</taxon>
        <taxon>Bacteroidota</taxon>
        <taxon>Chitinophagia</taxon>
        <taxon>Chitinophagales</taxon>
        <taxon>Chitinophagaceae</taxon>
        <taxon>Chitinophaga</taxon>
    </lineage>
</organism>
<dbReference type="EMBL" id="FPIZ01000019">
    <property type="protein sequence ID" value="SFW80629.1"/>
    <property type="molecule type" value="Genomic_DNA"/>
</dbReference>
<feature type="transmembrane region" description="Helical" evidence="4">
    <location>
        <begin position="164"/>
        <end position="183"/>
    </location>
</feature>
<keyword evidence="3 4" id="KW-0472">Membrane</keyword>
<dbReference type="EMBL" id="CP140154">
    <property type="protein sequence ID" value="WQG86887.1"/>
    <property type="molecule type" value="Genomic_DNA"/>
</dbReference>
<evidence type="ECO:0000313" key="6">
    <source>
        <dbReference type="EMBL" id="SFW80629.1"/>
    </source>
</evidence>
<keyword evidence="9" id="KW-1185">Reference proteome</keyword>
<name>A0A1K1S9D9_9BACT</name>
<feature type="domain" description="Major facilitator superfamily (MFS) profile" evidence="5">
    <location>
        <begin position="1"/>
        <end position="389"/>
    </location>
</feature>
<evidence type="ECO:0000259" key="5">
    <source>
        <dbReference type="PROSITE" id="PS50850"/>
    </source>
</evidence>
<dbReference type="RefSeq" id="WP_218164082.1">
    <property type="nucleotide sequence ID" value="NZ_CBHWAX010000002.1"/>
</dbReference>
<protein>
    <submittedName>
        <fullName evidence="7">MFS transporter</fullName>
    </submittedName>
    <submittedName>
        <fullName evidence="6">Predicted arabinose efflux permease, MFS family</fullName>
    </submittedName>
</protein>
<evidence type="ECO:0000256" key="3">
    <source>
        <dbReference type="ARBA" id="ARBA00023136"/>
    </source>
</evidence>
<dbReference type="CDD" id="cd17324">
    <property type="entry name" value="MFS_NepI_like"/>
    <property type="match status" value="1"/>
</dbReference>
<evidence type="ECO:0000256" key="2">
    <source>
        <dbReference type="ARBA" id="ARBA00022989"/>
    </source>
</evidence>
<feature type="transmembrane region" description="Helical" evidence="4">
    <location>
        <begin position="216"/>
        <end position="236"/>
    </location>
</feature>
<gene>
    <name evidence="6" type="ORF">SAMN05661012_04956</name>
    <name evidence="7" type="ORF">SR876_18375</name>
</gene>
<evidence type="ECO:0000256" key="4">
    <source>
        <dbReference type="SAM" id="Phobius"/>
    </source>
</evidence>
<dbReference type="InterPro" id="IPR011701">
    <property type="entry name" value="MFS"/>
</dbReference>
<proteinExistence type="predicted"/>
<dbReference type="STRING" id="1004.SAMN05661012_04956"/>
<dbReference type="SUPFAM" id="SSF103473">
    <property type="entry name" value="MFS general substrate transporter"/>
    <property type="match status" value="1"/>
</dbReference>
<sequence length="394" mass="42313">MKQKHLGKADTAFMAACTGLIVANIYYCQPLIVLISKEWGLKESAAGRVTYLTQIGYALGLLLLVPLGDILERKKQILVTTLVAIGSLLLAATAQNFFVLQAASLLIGISSVVPQLILPLAAHLAPDHKRGSIIGAIMGGLLVGILASRSVSGMVGALSGWREMYYIAAGICAVLMVLMYFRFPDSQPTLKSNYGELMRTVAHYARTHPRLREASIMNALSFAVLSAFWVTMVLFLSDAPFKYTSAQIGMFGIAGAAGALAAPLVGKLSDGRDPGKNIIIGLVLELLSFGTFYFTGSGIILLLVGIVLLDVGHQSIMVTNQTIIYSLKPEARNRFNTVYMTTTFIGGAGGSAMGLWLWNHGQWPVVCAGCTVIVLVNVALFYMFRPATDKKAFI</sequence>
<feature type="transmembrane region" description="Helical" evidence="4">
    <location>
        <begin position="12"/>
        <end position="33"/>
    </location>
</feature>
<dbReference type="Gene3D" id="1.20.1250.20">
    <property type="entry name" value="MFS general substrate transporter like domains"/>
    <property type="match status" value="1"/>
</dbReference>
<feature type="transmembrane region" description="Helical" evidence="4">
    <location>
        <begin position="248"/>
        <end position="266"/>
    </location>
</feature>
<feature type="transmembrane region" description="Helical" evidence="4">
    <location>
        <begin position="45"/>
        <end position="65"/>
    </location>
</feature>
<dbReference type="PANTHER" id="PTHR42910:SF1">
    <property type="entry name" value="MAJOR FACILITATOR SUPERFAMILY (MFS) PROFILE DOMAIN-CONTAINING PROTEIN"/>
    <property type="match status" value="1"/>
</dbReference>
<dbReference type="GO" id="GO:0022857">
    <property type="term" value="F:transmembrane transporter activity"/>
    <property type="evidence" value="ECO:0007669"/>
    <property type="project" value="InterPro"/>
</dbReference>
<evidence type="ECO:0000313" key="9">
    <source>
        <dbReference type="Proteomes" id="UP001326715"/>
    </source>
</evidence>
<evidence type="ECO:0000313" key="7">
    <source>
        <dbReference type="EMBL" id="WQG86887.1"/>
    </source>
</evidence>
<dbReference type="Proteomes" id="UP000183788">
    <property type="component" value="Unassembled WGS sequence"/>
</dbReference>
<feature type="transmembrane region" description="Helical" evidence="4">
    <location>
        <begin position="77"/>
        <end position="94"/>
    </location>
</feature>
<dbReference type="PANTHER" id="PTHR42910">
    <property type="entry name" value="TRANSPORTER SCO4007-RELATED"/>
    <property type="match status" value="1"/>
</dbReference>
<feature type="transmembrane region" description="Helical" evidence="4">
    <location>
        <begin position="363"/>
        <end position="384"/>
    </location>
</feature>
<dbReference type="Pfam" id="PF07690">
    <property type="entry name" value="MFS_1"/>
    <property type="match status" value="1"/>
</dbReference>
<reference evidence="7 9" key="2">
    <citation type="submission" date="2023-11" db="EMBL/GenBank/DDBJ databases">
        <title>MicrobeMod: A computational toolkit for identifying prokaryotic methylation and restriction-modification with nanopore sequencing.</title>
        <authorList>
            <person name="Crits-Christoph A."/>
            <person name="Kang S.C."/>
            <person name="Lee H."/>
            <person name="Ostrov N."/>
        </authorList>
    </citation>
    <scope>NUCLEOTIDE SEQUENCE [LARGE SCALE GENOMIC DNA]</scope>
    <source>
        <strain evidence="7 9">ATCC 23090</strain>
    </source>
</reference>
<evidence type="ECO:0000256" key="1">
    <source>
        <dbReference type="ARBA" id="ARBA00022692"/>
    </source>
</evidence>
<accession>A0A1K1S9D9</accession>
<keyword evidence="2 4" id="KW-1133">Transmembrane helix</keyword>